<feature type="transmembrane region" description="Helical" evidence="1">
    <location>
        <begin position="6"/>
        <end position="27"/>
    </location>
</feature>
<name>A0A0T5ZX78_UNCKA</name>
<reference evidence="2 3" key="1">
    <citation type="submission" date="2015-05" db="EMBL/GenBank/DDBJ databases">
        <title>Critical biogeochemical functions in the subsurface are associated with bacteria from new phyla and little studied lineages.</title>
        <authorList>
            <person name="Hug L.A."/>
            <person name="Thomas B.C."/>
            <person name="Sharon I."/>
            <person name="Brown C.T."/>
            <person name="Sharma R."/>
            <person name="Hettich R.L."/>
            <person name="Wilkins M.J."/>
            <person name="Williams K.H."/>
            <person name="Singh A."/>
            <person name="Banfield J.F."/>
        </authorList>
    </citation>
    <scope>NUCLEOTIDE SEQUENCE [LARGE SCALE GENOMIC DNA]</scope>
    <source>
        <strain evidence="2">CSP1-7</strain>
    </source>
</reference>
<evidence type="ECO:0000256" key="1">
    <source>
        <dbReference type="SAM" id="Phobius"/>
    </source>
</evidence>
<keyword evidence="1" id="KW-0472">Membrane</keyword>
<comment type="caution">
    <text evidence="2">The sequence shown here is derived from an EMBL/GenBank/DDBJ whole genome shotgun (WGS) entry which is preliminary data.</text>
</comment>
<evidence type="ECO:0000313" key="2">
    <source>
        <dbReference type="EMBL" id="KRT67417.1"/>
    </source>
</evidence>
<sequence length="138" mass="16512">MDYRTLFYLLLGMVLASIAISIRNWFLRRRFIRYFGRNATQAGVDGRLMAMAEPLDIFRRYQRACAKGFLAGMSESIDLEDKSPERKKAEKNAKKLLKDSLNWKWVFRKSRREFRRAQRLAKHFGFTVQKDYTDYLNR</sequence>
<dbReference type="EMBL" id="LDXK01000003">
    <property type="protein sequence ID" value="KRT67417.1"/>
    <property type="molecule type" value="Genomic_DNA"/>
</dbReference>
<keyword evidence="1" id="KW-1133">Transmembrane helix</keyword>
<dbReference type="STRING" id="1576480.XU08_C0003G0093"/>
<organism evidence="2 3">
    <name type="scientific">candidate division WWE3 bacterium CSP1-7</name>
    <dbReference type="NCBI Taxonomy" id="1576480"/>
    <lineage>
        <taxon>Bacteria</taxon>
        <taxon>Katanobacteria</taxon>
    </lineage>
</organism>
<dbReference type="AlphaFoldDB" id="A0A0T5ZX78"/>
<proteinExistence type="predicted"/>
<protein>
    <submittedName>
        <fullName evidence="2">Uncharacterized protein</fullName>
    </submittedName>
</protein>
<evidence type="ECO:0000313" key="3">
    <source>
        <dbReference type="Proteomes" id="UP000051297"/>
    </source>
</evidence>
<dbReference type="Proteomes" id="UP000051297">
    <property type="component" value="Unassembled WGS sequence"/>
</dbReference>
<accession>A0A0T5ZX78</accession>
<gene>
    <name evidence="2" type="ORF">XU08_C0003G0093</name>
</gene>
<keyword evidence="1" id="KW-0812">Transmembrane</keyword>